<sequence>MELSREVSFLHSMIQRAVEDEIPRELAWLRGYDRAFQHVEAEFDIPRSDLSALIWMIRSNQGKLSAGKRKQFYYLPPAVIDRIEELVTAAFQPGEGQPSDGGSGE</sequence>
<comment type="caution">
    <text evidence="1">The sequence shown here is derived from an EMBL/GenBank/DDBJ whole genome shotgun (WGS) entry which is preliminary data.</text>
</comment>
<accession>A0A2N7X8I4</accession>
<dbReference type="AlphaFoldDB" id="A0A2N7X8I4"/>
<dbReference type="OrthoDB" id="9813719at2"/>
<organism evidence="1 2">
    <name type="scientific">Trinickia symbiotica</name>
    <dbReference type="NCBI Taxonomy" id="863227"/>
    <lineage>
        <taxon>Bacteria</taxon>
        <taxon>Pseudomonadati</taxon>
        <taxon>Pseudomonadota</taxon>
        <taxon>Betaproteobacteria</taxon>
        <taxon>Burkholderiales</taxon>
        <taxon>Burkholderiaceae</taxon>
        <taxon>Trinickia</taxon>
    </lineage>
</organism>
<reference evidence="1 2" key="1">
    <citation type="submission" date="2018-01" db="EMBL/GenBank/DDBJ databases">
        <title>Whole genome analyses suggest that Burkholderia sensu lato contains two further novel genera in the rhizoxinica-symbiotica group Mycetohabitans gen. nov., and Trinickia gen. nov.: implications for the evolution of diazotrophy and nodulation in the Burkholderiaceae.</title>
        <authorList>
            <person name="Estrada-de los Santos P."/>
            <person name="Palmer M."/>
            <person name="Chavez-Ramirez B."/>
            <person name="Beukes C."/>
            <person name="Steenkamp E.T."/>
            <person name="Hirsch A.M."/>
            <person name="Manyaka P."/>
            <person name="Maluk M."/>
            <person name="Lafos M."/>
            <person name="Crook M."/>
            <person name="Gross E."/>
            <person name="Simon M.F."/>
            <person name="Bueno dos Reis Junior F."/>
            <person name="Poole P.S."/>
            <person name="Venter S.N."/>
            <person name="James E.K."/>
        </authorList>
    </citation>
    <scope>NUCLEOTIDE SEQUENCE [LARGE SCALE GENOMIC DNA]</scope>
    <source>
        <strain evidence="1 2">JPY 581</strain>
    </source>
</reference>
<gene>
    <name evidence="1" type="ORF">C0Z20_04395</name>
</gene>
<dbReference type="RefSeq" id="WP_018438754.1">
    <property type="nucleotide sequence ID" value="NZ_KB890164.1"/>
</dbReference>
<dbReference type="Proteomes" id="UP000235777">
    <property type="component" value="Unassembled WGS sequence"/>
</dbReference>
<evidence type="ECO:0000313" key="1">
    <source>
        <dbReference type="EMBL" id="PMS38048.1"/>
    </source>
</evidence>
<keyword evidence="2" id="KW-1185">Reference proteome</keyword>
<name>A0A2N7X8I4_9BURK</name>
<dbReference type="STRING" id="863227.GCA_000373005_00253"/>
<evidence type="ECO:0000313" key="2">
    <source>
        <dbReference type="Proteomes" id="UP000235777"/>
    </source>
</evidence>
<protein>
    <submittedName>
        <fullName evidence="1">Uncharacterized protein</fullName>
    </submittedName>
</protein>
<proteinExistence type="predicted"/>
<dbReference type="EMBL" id="PNYC01000002">
    <property type="protein sequence ID" value="PMS38048.1"/>
    <property type="molecule type" value="Genomic_DNA"/>
</dbReference>